<name>A0A512IGA2_9MICC</name>
<keyword evidence="2" id="KW-1185">Reference proteome</keyword>
<dbReference type="AlphaFoldDB" id="A0A512IGA2"/>
<dbReference type="Proteomes" id="UP000321103">
    <property type="component" value="Unassembled WGS sequence"/>
</dbReference>
<sequence>MTRRVVIVQPYVPTYRVPFFERLRQVLTSQGVDCIVAAGVPRGDQAGRGDSVRPDWLIPIQQKTLTVGRRSVDFSIRPTPWLHTDAVILGLEGSSIPVYQCLLMARATGVRVGLWGHVRPYVAPGHPVDLGLETLQMRLADHIFAYTPGGAADAVSRGVPEEKVTTVMNTVDTAALQHACETTQCTVDRIAFLGGGQRRHTFSFVGGLDSSKRIAFLADALDILWGEDPRIRLLVGGAGAERKLLDPAVKRGQVVDLGPVDTRRKADALVYSRAILMPGRIGLVAVDALVARRPILTTDWPWHAPESEYLVEGVSRLTSANDPRAYADMVLRIARQAPVDESASPWEHPTLDEMTRRYTEGVVALLRGTS</sequence>
<evidence type="ECO:0008006" key="3">
    <source>
        <dbReference type="Google" id="ProtNLM"/>
    </source>
</evidence>
<comment type="caution">
    <text evidence="1">The sequence shown here is derived from an EMBL/GenBank/DDBJ whole genome shotgun (WGS) entry which is preliminary data.</text>
</comment>
<organism evidence="1 2">
    <name type="scientific">Kocuria turfanensis</name>
    <dbReference type="NCBI Taxonomy" id="388357"/>
    <lineage>
        <taxon>Bacteria</taxon>
        <taxon>Bacillati</taxon>
        <taxon>Actinomycetota</taxon>
        <taxon>Actinomycetes</taxon>
        <taxon>Micrococcales</taxon>
        <taxon>Micrococcaceae</taxon>
        <taxon>Kocuria</taxon>
    </lineage>
</organism>
<evidence type="ECO:0000313" key="1">
    <source>
        <dbReference type="EMBL" id="GEO96708.1"/>
    </source>
</evidence>
<gene>
    <name evidence="1" type="ORF">KTU01_28310</name>
</gene>
<dbReference type="SUPFAM" id="SSF53756">
    <property type="entry name" value="UDP-Glycosyltransferase/glycogen phosphorylase"/>
    <property type="match status" value="1"/>
</dbReference>
<protein>
    <recommendedName>
        <fullName evidence="3">D-inositol 3-phosphate glycosyltransferase</fullName>
    </recommendedName>
</protein>
<proteinExistence type="predicted"/>
<evidence type="ECO:0000313" key="2">
    <source>
        <dbReference type="Proteomes" id="UP000321103"/>
    </source>
</evidence>
<dbReference type="Pfam" id="PF13692">
    <property type="entry name" value="Glyco_trans_1_4"/>
    <property type="match status" value="1"/>
</dbReference>
<accession>A0A512IGA2</accession>
<dbReference type="Gene3D" id="3.40.50.2000">
    <property type="entry name" value="Glycogen Phosphorylase B"/>
    <property type="match status" value="2"/>
</dbReference>
<dbReference type="EMBL" id="BJZS01000094">
    <property type="protein sequence ID" value="GEO96708.1"/>
    <property type="molecule type" value="Genomic_DNA"/>
</dbReference>
<dbReference type="STRING" id="388357.GCA_001580365_03235"/>
<reference evidence="1 2" key="1">
    <citation type="submission" date="2019-07" db="EMBL/GenBank/DDBJ databases">
        <title>Whole genome shotgun sequence of Kocuria turfanensis NBRC 107627.</title>
        <authorList>
            <person name="Hosoyama A."/>
            <person name="Uohara A."/>
            <person name="Ohji S."/>
            <person name="Ichikawa N."/>
        </authorList>
    </citation>
    <scope>NUCLEOTIDE SEQUENCE [LARGE SCALE GENOMIC DNA]</scope>
    <source>
        <strain evidence="1 2">NBRC 107627</strain>
    </source>
</reference>